<dbReference type="OMA" id="THHREDW"/>
<dbReference type="SUPFAM" id="SSF54495">
    <property type="entry name" value="UBC-like"/>
    <property type="match status" value="1"/>
</dbReference>
<sequence>MARKGCLVRLKKEMTAFMKEPPPYIPAIAVNESDMLTWHFLVEGPPQTPYDGGWYIGKLRFEPDYPFAPPAISVVTPTGRFKTSTRLCLSMSDFHPELWNPMWSVSTVCTGLLSFMLEDTATTGSIETSEVEKHQIAASSLQYIQERPVLRNLFPDLLTLAAEAQKRQKAGQHKGVTVATGPGSTEGRGEEPEVDQRGDSTAEPVEAQQREGLGSAQVQSDQEDVRSTSTTRAEQAESSTNGRLPQPGRASSGERESVQQVERGPGGAGPPVELLSRSGSCQADALLRRARAQVVLGELDAAEVSLEQAAECVGTGQAAGDAGRTELPEVDGIVEELARLKLGARHRARGNELYRKRNFAGALRAYESGLRVLNECATLHCNKGMALAALGRHEPAVQACTMALELDSSCTKACRQRADSLVLIGKPEAAAADYAALLLVNPEDEHLQQLLHKLRVSA</sequence>
<feature type="compositionally biased region" description="Polar residues" evidence="1">
    <location>
        <begin position="227"/>
        <end position="243"/>
    </location>
</feature>
<proteinExistence type="predicted"/>
<evidence type="ECO:0000313" key="3">
    <source>
        <dbReference type="EMBL" id="GAQ79341.1"/>
    </source>
</evidence>
<accession>A0A1Y1HQS9</accession>
<dbReference type="Pfam" id="PF13432">
    <property type="entry name" value="TPR_16"/>
    <property type="match status" value="1"/>
</dbReference>
<dbReference type="PROSITE" id="PS50127">
    <property type="entry name" value="UBC_2"/>
    <property type="match status" value="1"/>
</dbReference>
<dbReference type="EMBL" id="DF236977">
    <property type="protein sequence ID" value="GAQ79341.1"/>
    <property type="molecule type" value="Genomic_DNA"/>
</dbReference>
<evidence type="ECO:0000313" key="4">
    <source>
        <dbReference type="Proteomes" id="UP000054558"/>
    </source>
</evidence>
<evidence type="ECO:0000256" key="1">
    <source>
        <dbReference type="SAM" id="MobiDB-lite"/>
    </source>
</evidence>
<name>A0A1Y1HQS9_KLENI</name>
<evidence type="ECO:0000259" key="2">
    <source>
        <dbReference type="PROSITE" id="PS50127"/>
    </source>
</evidence>
<dbReference type="SMART" id="SM00212">
    <property type="entry name" value="UBCc"/>
    <property type="match status" value="1"/>
</dbReference>
<feature type="compositionally biased region" description="Basic and acidic residues" evidence="1">
    <location>
        <begin position="187"/>
        <end position="200"/>
    </location>
</feature>
<dbReference type="InterPro" id="IPR016135">
    <property type="entry name" value="UBQ-conjugating_enzyme/RWD"/>
</dbReference>
<reference evidence="3 4" key="1">
    <citation type="journal article" date="2014" name="Nat. Commun.">
        <title>Klebsormidium flaccidum genome reveals primary factors for plant terrestrial adaptation.</title>
        <authorList>
            <person name="Hori K."/>
            <person name="Maruyama F."/>
            <person name="Fujisawa T."/>
            <person name="Togashi T."/>
            <person name="Yamamoto N."/>
            <person name="Seo M."/>
            <person name="Sato S."/>
            <person name="Yamada T."/>
            <person name="Mori H."/>
            <person name="Tajima N."/>
            <person name="Moriyama T."/>
            <person name="Ikeuchi M."/>
            <person name="Watanabe M."/>
            <person name="Wada H."/>
            <person name="Kobayashi K."/>
            <person name="Saito M."/>
            <person name="Masuda T."/>
            <person name="Sasaki-Sekimoto Y."/>
            <person name="Mashiguchi K."/>
            <person name="Awai K."/>
            <person name="Shimojima M."/>
            <person name="Masuda S."/>
            <person name="Iwai M."/>
            <person name="Nobusawa T."/>
            <person name="Narise T."/>
            <person name="Kondo S."/>
            <person name="Saito H."/>
            <person name="Sato R."/>
            <person name="Murakawa M."/>
            <person name="Ihara Y."/>
            <person name="Oshima-Yamada Y."/>
            <person name="Ohtaka K."/>
            <person name="Satoh M."/>
            <person name="Sonobe K."/>
            <person name="Ishii M."/>
            <person name="Ohtani R."/>
            <person name="Kanamori-Sato M."/>
            <person name="Honoki R."/>
            <person name="Miyazaki D."/>
            <person name="Mochizuki H."/>
            <person name="Umetsu J."/>
            <person name="Higashi K."/>
            <person name="Shibata D."/>
            <person name="Kamiya Y."/>
            <person name="Sato N."/>
            <person name="Nakamura Y."/>
            <person name="Tabata S."/>
            <person name="Ida S."/>
            <person name="Kurokawa K."/>
            <person name="Ohta H."/>
        </authorList>
    </citation>
    <scope>NUCLEOTIDE SEQUENCE [LARGE SCALE GENOMIC DNA]</scope>
    <source>
        <strain evidence="3 4">NIES-2285</strain>
    </source>
</reference>
<dbReference type="Pfam" id="PF00179">
    <property type="entry name" value="UQ_con"/>
    <property type="match status" value="1"/>
</dbReference>
<dbReference type="STRING" id="105231.A0A1Y1HQS9"/>
<organism evidence="3 4">
    <name type="scientific">Klebsormidium nitens</name>
    <name type="common">Green alga</name>
    <name type="synonym">Ulothrix nitens</name>
    <dbReference type="NCBI Taxonomy" id="105231"/>
    <lineage>
        <taxon>Eukaryota</taxon>
        <taxon>Viridiplantae</taxon>
        <taxon>Streptophyta</taxon>
        <taxon>Klebsormidiophyceae</taxon>
        <taxon>Klebsormidiales</taxon>
        <taxon>Klebsormidiaceae</taxon>
        <taxon>Klebsormidium</taxon>
    </lineage>
</organism>
<feature type="domain" description="UBC core" evidence="2">
    <location>
        <begin position="5"/>
        <end position="163"/>
    </location>
</feature>
<dbReference type="InterPro" id="IPR000608">
    <property type="entry name" value="UBC"/>
</dbReference>
<feature type="region of interest" description="Disordered" evidence="1">
    <location>
        <begin position="167"/>
        <end position="276"/>
    </location>
</feature>
<protein>
    <submittedName>
        <fullName evidence="3">Ubiquitin-conjugating enzyme</fullName>
    </submittedName>
</protein>
<dbReference type="SUPFAM" id="SSF48452">
    <property type="entry name" value="TPR-like"/>
    <property type="match status" value="1"/>
</dbReference>
<gene>
    <name evidence="3" type="ORF">KFL_000280460</name>
</gene>
<dbReference type="OrthoDB" id="1158011at2759"/>
<dbReference type="PANTHER" id="PTHR24067">
    <property type="entry name" value="UBIQUITIN-CONJUGATING ENZYME E2"/>
    <property type="match status" value="1"/>
</dbReference>
<keyword evidence="4" id="KW-1185">Reference proteome</keyword>
<dbReference type="Gene3D" id="3.10.110.10">
    <property type="entry name" value="Ubiquitin Conjugating Enzyme"/>
    <property type="match status" value="1"/>
</dbReference>
<dbReference type="AlphaFoldDB" id="A0A1Y1HQS9"/>
<dbReference type="Gene3D" id="1.25.40.10">
    <property type="entry name" value="Tetratricopeptide repeat domain"/>
    <property type="match status" value="1"/>
</dbReference>
<dbReference type="Proteomes" id="UP000054558">
    <property type="component" value="Unassembled WGS sequence"/>
</dbReference>
<dbReference type="InterPro" id="IPR011990">
    <property type="entry name" value="TPR-like_helical_dom_sf"/>
</dbReference>
<dbReference type="CDD" id="cd23799">
    <property type="entry name" value="UBCc_UBE2J"/>
    <property type="match status" value="1"/>
</dbReference>
<dbReference type="InterPro" id="IPR019734">
    <property type="entry name" value="TPR_rpt"/>
</dbReference>
<dbReference type="SMART" id="SM00028">
    <property type="entry name" value="TPR"/>
    <property type="match status" value="4"/>
</dbReference>
<dbReference type="InterPro" id="IPR050113">
    <property type="entry name" value="Ub_conjugating_enzyme"/>
</dbReference>